<dbReference type="GO" id="GO:0005524">
    <property type="term" value="F:ATP binding"/>
    <property type="evidence" value="ECO:0007669"/>
    <property type="project" value="UniProtKB-KW"/>
</dbReference>
<dbReference type="InterPro" id="IPR017871">
    <property type="entry name" value="ABC_transporter-like_CS"/>
</dbReference>
<name>H6Q4Y9_WIGGL</name>
<dbReference type="HOGENOM" id="CLU_000604_1_21_6"/>
<dbReference type="GO" id="GO:0016887">
    <property type="term" value="F:ATP hydrolysis activity"/>
    <property type="evidence" value="ECO:0007669"/>
    <property type="project" value="InterPro"/>
</dbReference>
<dbReference type="PANTHER" id="PTHR45772">
    <property type="entry name" value="CONSERVED COMPONENT OF ABC TRANSPORTER FOR NATURAL AMINO ACIDS-RELATED"/>
    <property type="match status" value="1"/>
</dbReference>
<dbReference type="Proteomes" id="UP000009061">
    <property type="component" value="Chromosome"/>
</dbReference>
<dbReference type="Pfam" id="PF00005">
    <property type="entry name" value="ABC_tran"/>
    <property type="match status" value="1"/>
</dbReference>
<dbReference type="eggNOG" id="COG1137">
    <property type="taxonomic scope" value="Bacteria"/>
</dbReference>
<dbReference type="KEGG" id="wgl:WIGMOR_0442"/>
<dbReference type="PANTHER" id="PTHR45772:SF10">
    <property type="entry name" value="LIPOPOLYSACCHARIDE EXPORT SYSTEM ATP-BINDING PROTEIN LPTB"/>
    <property type="match status" value="1"/>
</dbReference>
<keyword evidence="3 5" id="KW-0067">ATP-binding</keyword>
<accession>H6Q4Y9</accession>
<protein>
    <submittedName>
        <fullName evidence="5">Putative ATP-binding component of an ABC superfamily transporter</fullName>
    </submittedName>
</protein>
<dbReference type="InterPro" id="IPR027417">
    <property type="entry name" value="P-loop_NTPase"/>
</dbReference>
<dbReference type="Gene3D" id="3.40.50.300">
    <property type="entry name" value="P-loop containing nucleotide triphosphate hydrolases"/>
    <property type="match status" value="1"/>
</dbReference>
<dbReference type="InterPro" id="IPR051120">
    <property type="entry name" value="ABC_AA/LPS_Transport"/>
</dbReference>
<dbReference type="EMBL" id="CP003315">
    <property type="protein sequence ID" value="AFA41272.1"/>
    <property type="molecule type" value="Genomic_DNA"/>
</dbReference>
<sequence length="166" mass="18768">MRVRLGIGYLPQEPAILLGISVLDNLMIALQNRSDLNKLQKYKVARNLMEEFNISHIQKNLGYVLSGGEKRRLEIARTLAIKPKFVLLDEPFSGVDPIAISNIKKIMKILCKKNLGIIITDHNTNEIFSICHRIYIINQGKLVASGSPKIIKENIYVQNIYLGNNV</sequence>
<keyword evidence="1" id="KW-0813">Transport</keyword>
<evidence type="ECO:0000313" key="5">
    <source>
        <dbReference type="EMBL" id="AFA41272.1"/>
    </source>
</evidence>
<organism evidence="5 6">
    <name type="scientific">Wigglesworthia glossinidia endosymbiont of Glossina morsitans morsitans</name>
    <name type="common">Yale colony</name>
    <dbReference type="NCBI Taxonomy" id="1142511"/>
    <lineage>
        <taxon>Bacteria</taxon>
        <taxon>Pseudomonadati</taxon>
        <taxon>Pseudomonadota</taxon>
        <taxon>Gammaproteobacteria</taxon>
        <taxon>Enterobacterales</taxon>
        <taxon>Erwiniaceae</taxon>
        <taxon>Wigglesworthia</taxon>
    </lineage>
</organism>
<evidence type="ECO:0000256" key="3">
    <source>
        <dbReference type="ARBA" id="ARBA00022840"/>
    </source>
</evidence>
<dbReference type="InterPro" id="IPR003439">
    <property type="entry name" value="ABC_transporter-like_ATP-bd"/>
</dbReference>
<dbReference type="STRING" id="1142511.WIGMOR_0442"/>
<dbReference type="AlphaFoldDB" id="H6Q4Y9"/>
<evidence type="ECO:0000256" key="1">
    <source>
        <dbReference type="ARBA" id="ARBA00022448"/>
    </source>
</evidence>
<evidence type="ECO:0000256" key="2">
    <source>
        <dbReference type="ARBA" id="ARBA00022741"/>
    </source>
</evidence>
<dbReference type="GO" id="GO:0005886">
    <property type="term" value="C:plasma membrane"/>
    <property type="evidence" value="ECO:0007669"/>
    <property type="project" value="TreeGrafter"/>
</dbReference>
<evidence type="ECO:0000259" key="4">
    <source>
        <dbReference type="Pfam" id="PF00005"/>
    </source>
</evidence>
<feature type="domain" description="ABC transporter" evidence="4">
    <location>
        <begin position="4"/>
        <end position="92"/>
    </location>
</feature>
<dbReference type="SUPFAM" id="SSF52540">
    <property type="entry name" value="P-loop containing nucleoside triphosphate hydrolases"/>
    <property type="match status" value="1"/>
</dbReference>
<evidence type="ECO:0000313" key="6">
    <source>
        <dbReference type="Proteomes" id="UP000009061"/>
    </source>
</evidence>
<keyword evidence="6" id="KW-1185">Reference proteome</keyword>
<keyword evidence="2" id="KW-0547">Nucleotide-binding</keyword>
<reference evidence="5 6" key="1">
    <citation type="journal article" date="2012" name="MBio">
        <title>Insight into the transmission biology and species-specific functional capabilities of tsetse (Diptera: glossinidae) obligate symbiont wigglesworthia.</title>
        <authorList>
            <person name="Rio R.V."/>
            <person name="Symula R.E."/>
            <person name="Wang J."/>
            <person name="Lohs C."/>
            <person name="Wu Y.N."/>
            <person name="Snyder A.K."/>
            <person name="Bjornson R.D."/>
            <person name="Oshima K."/>
            <person name="Biehl B.S."/>
            <person name="Perna N.T."/>
            <person name="Hattori M."/>
            <person name="Aksoy S."/>
        </authorList>
    </citation>
    <scope>NUCLEOTIDE SEQUENCE [LARGE SCALE GENOMIC DNA]</scope>
    <source>
        <strain evidence="5">WGM</strain>
    </source>
</reference>
<proteinExistence type="predicted"/>
<dbReference type="PROSITE" id="PS00211">
    <property type="entry name" value="ABC_TRANSPORTER_1"/>
    <property type="match status" value="1"/>
</dbReference>
<gene>
    <name evidence="5" type="primary">yhbG</name>
    <name evidence="5" type="ORF">WIGMOR_0442</name>
</gene>